<evidence type="ECO:0000313" key="3">
    <source>
        <dbReference type="Proteomes" id="UP000249915"/>
    </source>
</evidence>
<organism evidence="2 3">
    <name type="scientific">Prauserella muralis</name>
    <dbReference type="NCBI Taxonomy" id="588067"/>
    <lineage>
        <taxon>Bacteria</taxon>
        <taxon>Bacillati</taxon>
        <taxon>Actinomycetota</taxon>
        <taxon>Actinomycetes</taxon>
        <taxon>Pseudonocardiales</taxon>
        <taxon>Pseudonocardiaceae</taxon>
        <taxon>Prauserella</taxon>
    </lineage>
</organism>
<evidence type="ECO:0000313" key="2">
    <source>
        <dbReference type="EMBL" id="PXY32821.1"/>
    </source>
</evidence>
<feature type="transmembrane region" description="Helical" evidence="1">
    <location>
        <begin position="117"/>
        <end position="142"/>
    </location>
</feature>
<dbReference type="EMBL" id="MASW01000001">
    <property type="protein sequence ID" value="PXY32821.1"/>
    <property type="molecule type" value="Genomic_DNA"/>
</dbReference>
<feature type="transmembrane region" description="Helical" evidence="1">
    <location>
        <begin position="41"/>
        <end position="62"/>
    </location>
</feature>
<comment type="caution">
    <text evidence="2">The sequence shown here is derived from an EMBL/GenBank/DDBJ whole genome shotgun (WGS) entry which is preliminary data.</text>
</comment>
<evidence type="ECO:0000256" key="1">
    <source>
        <dbReference type="SAM" id="Phobius"/>
    </source>
</evidence>
<feature type="transmembrane region" description="Helical" evidence="1">
    <location>
        <begin position="69"/>
        <end position="88"/>
    </location>
</feature>
<reference evidence="2 3" key="1">
    <citation type="submission" date="2016-07" db="EMBL/GenBank/DDBJ databases">
        <title>Draft genome sequence of Prauserella muralis DSM 45305, isolated from a mould-covered wall in an indoor environment.</title>
        <authorList>
            <person name="Ruckert C."/>
            <person name="Albersmeier A."/>
            <person name="Jiang C.-L."/>
            <person name="Jiang Y."/>
            <person name="Kalinowski J."/>
            <person name="Schneider O."/>
            <person name="Winkler A."/>
            <person name="Zotchev S.B."/>
        </authorList>
    </citation>
    <scope>NUCLEOTIDE SEQUENCE [LARGE SCALE GENOMIC DNA]</scope>
    <source>
        <strain evidence="2 3">DSM 45305</strain>
    </source>
</reference>
<keyword evidence="1" id="KW-0472">Membrane</keyword>
<name>A0A2V4BCP3_9PSEU</name>
<dbReference type="AlphaFoldDB" id="A0A2V4BCP3"/>
<keyword evidence="3" id="KW-1185">Reference proteome</keyword>
<keyword evidence="1" id="KW-1133">Transmembrane helix</keyword>
<gene>
    <name evidence="2" type="ORF">BAY60_08475</name>
</gene>
<accession>A0A2V4BCP3</accession>
<dbReference type="OrthoDB" id="2658663at2"/>
<sequence length="150" mass="15503">MPTERSERTATGLSPLAVAGLAVLAVPRAVLHDLDAAGPALNAVLVFAPPVVWVLVVLALRVPSPMRALLAVGLVYGLLLAVTHQVLWSESFTEEPTLGGNLVGVLDPGTETVLLRAFAFVSSVVTGTVVGALAGAVASLLARLLPRRDR</sequence>
<dbReference type="Proteomes" id="UP000249915">
    <property type="component" value="Unassembled WGS sequence"/>
</dbReference>
<protein>
    <submittedName>
        <fullName evidence="2">Uncharacterized protein</fullName>
    </submittedName>
</protein>
<proteinExistence type="predicted"/>
<keyword evidence="1" id="KW-0812">Transmembrane</keyword>